<evidence type="ECO:0000256" key="1">
    <source>
        <dbReference type="ARBA" id="ARBA00004651"/>
    </source>
</evidence>
<feature type="domain" description="Tyrosine-protein kinase G-rich" evidence="9">
    <location>
        <begin position="395"/>
        <end position="470"/>
    </location>
</feature>
<organism evidence="10 11">
    <name type="scientific">Desulfobacula phenolica</name>
    <dbReference type="NCBI Taxonomy" id="90732"/>
    <lineage>
        <taxon>Bacteria</taxon>
        <taxon>Pseudomonadati</taxon>
        <taxon>Thermodesulfobacteriota</taxon>
        <taxon>Desulfobacteria</taxon>
        <taxon>Desulfobacterales</taxon>
        <taxon>Desulfobacteraceae</taxon>
        <taxon>Desulfobacula</taxon>
    </lineage>
</organism>
<proteinExistence type="predicted"/>
<sequence>MADSFQSKLPIKPDQILEIIIRRRWFIIIPLCITLTLGLFITFTMDKTYEASTLILVQPQRVPSDYIKSVVTSSISQRISTISQQILSRSNLEKIIHQFGLFEDAKNMYLEDKIASMRERVLVKIERARHGTEAFSIVFRGSDPQRVMGIANTLAGYFMDENLKFREAQAVGTSDFLDAELQKTRKRLEIREKILADYRTKYLGGLPDELETNLRTLDRLQDQLTSKQELLRNTSDSLNILETQIAQSKEMASQNFDNQFSSFDFDEEAFKGTENEQKYSLAKEQYNTLLLKYTEKHPDVAKLKKIIEKLEKTIEEETLEGNPEGETEFSEQGVDDKNQGIGIPDFAAIQQEAQVKQIKNEIRKIQSDIFKIEQQMEIYQKRVEDTPKRELELQSLQRDYANIQNVFNSLLDRRLEAELSVNMEKKQKGEQFRIIDHARLPEKPISPNVKLLFLLSLASGFGLGGGGIYLLEMFNTSIRREEQIEKNLGLTILAIIPHLKKKGHQVKAKVEMVAFVCFTIYATAFLSFFVILNSKGLDRTIYFIKSNLNF</sequence>
<feature type="transmembrane region" description="Helical" evidence="7">
    <location>
        <begin position="451"/>
        <end position="471"/>
    </location>
</feature>
<evidence type="ECO:0000256" key="4">
    <source>
        <dbReference type="ARBA" id="ARBA00022989"/>
    </source>
</evidence>
<dbReference type="AlphaFoldDB" id="A0A1H2ENG0"/>
<keyword evidence="5 7" id="KW-0472">Membrane</keyword>
<dbReference type="PANTHER" id="PTHR32309">
    <property type="entry name" value="TYROSINE-PROTEIN KINASE"/>
    <property type="match status" value="1"/>
</dbReference>
<name>A0A1H2ENG0_9BACT</name>
<feature type="transmembrane region" description="Helical" evidence="7">
    <location>
        <begin position="25"/>
        <end position="45"/>
    </location>
</feature>
<keyword evidence="11" id="KW-1185">Reference proteome</keyword>
<evidence type="ECO:0000256" key="3">
    <source>
        <dbReference type="ARBA" id="ARBA00022692"/>
    </source>
</evidence>
<dbReference type="PANTHER" id="PTHR32309:SF13">
    <property type="entry name" value="FERRIC ENTEROBACTIN TRANSPORT PROTEIN FEPE"/>
    <property type="match status" value="1"/>
</dbReference>
<evidence type="ECO:0000259" key="8">
    <source>
        <dbReference type="Pfam" id="PF02706"/>
    </source>
</evidence>
<dbReference type="InterPro" id="IPR050445">
    <property type="entry name" value="Bact_polysacc_biosynth/exp"/>
</dbReference>
<dbReference type="RefSeq" id="WP_092231650.1">
    <property type="nucleotide sequence ID" value="NZ_FNLL01000003.1"/>
</dbReference>
<keyword evidence="2" id="KW-1003">Cell membrane</keyword>
<gene>
    <name evidence="10" type="ORF">SAMN04487931_103245</name>
</gene>
<evidence type="ECO:0000313" key="11">
    <source>
        <dbReference type="Proteomes" id="UP000199608"/>
    </source>
</evidence>
<dbReference type="Pfam" id="PF13807">
    <property type="entry name" value="GNVR"/>
    <property type="match status" value="1"/>
</dbReference>
<accession>A0A1H2ENG0</accession>
<evidence type="ECO:0000256" key="6">
    <source>
        <dbReference type="SAM" id="Coils"/>
    </source>
</evidence>
<dbReference type="InterPro" id="IPR032807">
    <property type="entry name" value="GNVR"/>
</dbReference>
<feature type="transmembrane region" description="Helical" evidence="7">
    <location>
        <begin position="510"/>
        <end position="532"/>
    </location>
</feature>
<evidence type="ECO:0000256" key="2">
    <source>
        <dbReference type="ARBA" id="ARBA00022475"/>
    </source>
</evidence>
<feature type="coiled-coil region" evidence="6">
    <location>
        <begin position="348"/>
        <end position="413"/>
    </location>
</feature>
<keyword evidence="6" id="KW-0175">Coiled coil</keyword>
<evidence type="ECO:0000256" key="7">
    <source>
        <dbReference type="SAM" id="Phobius"/>
    </source>
</evidence>
<dbReference type="InterPro" id="IPR003856">
    <property type="entry name" value="LPS_length_determ_N"/>
</dbReference>
<feature type="domain" description="Polysaccharide chain length determinant N-terminal" evidence="8">
    <location>
        <begin position="15"/>
        <end position="98"/>
    </location>
</feature>
<evidence type="ECO:0000313" key="10">
    <source>
        <dbReference type="EMBL" id="SDT96549.1"/>
    </source>
</evidence>
<keyword evidence="4 7" id="KW-1133">Transmembrane helix</keyword>
<protein>
    <submittedName>
        <fullName evidence="10">Polysaccharide chain length determinant protein, PEP-CTERM locus subfamily</fullName>
    </submittedName>
</protein>
<comment type="subcellular location">
    <subcellularLocation>
        <location evidence="1">Cell membrane</location>
        <topology evidence="1">Multi-pass membrane protein</topology>
    </subcellularLocation>
</comment>
<dbReference type="EMBL" id="FNLL01000003">
    <property type="protein sequence ID" value="SDT96549.1"/>
    <property type="molecule type" value="Genomic_DNA"/>
</dbReference>
<dbReference type="GO" id="GO:0004713">
    <property type="term" value="F:protein tyrosine kinase activity"/>
    <property type="evidence" value="ECO:0007669"/>
    <property type="project" value="TreeGrafter"/>
</dbReference>
<dbReference type="GO" id="GO:0005886">
    <property type="term" value="C:plasma membrane"/>
    <property type="evidence" value="ECO:0007669"/>
    <property type="project" value="UniProtKB-SubCell"/>
</dbReference>
<dbReference type="Proteomes" id="UP000199608">
    <property type="component" value="Unassembled WGS sequence"/>
</dbReference>
<dbReference type="Pfam" id="PF02706">
    <property type="entry name" value="Wzz"/>
    <property type="match status" value="1"/>
</dbReference>
<keyword evidence="3 7" id="KW-0812">Transmembrane</keyword>
<reference evidence="11" key="1">
    <citation type="submission" date="2016-10" db="EMBL/GenBank/DDBJ databases">
        <authorList>
            <person name="Varghese N."/>
            <person name="Submissions S."/>
        </authorList>
    </citation>
    <scope>NUCLEOTIDE SEQUENCE [LARGE SCALE GENOMIC DNA]</scope>
    <source>
        <strain evidence="11">DSM 3384</strain>
    </source>
</reference>
<evidence type="ECO:0000259" key="9">
    <source>
        <dbReference type="Pfam" id="PF13807"/>
    </source>
</evidence>
<evidence type="ECO:0000256" key="5">
    <source>
        <dbReference type="ARBA" id="ARBA00023136"/>
    </source>
</evidence>